<sequence>MTKLMRMTTVPVSLQSLIRGQMRYMKLQGFTVWMSSADGTMLRELEQQEGCPHYIVPMTRKLTPLQDLKALWVAYRLLRRLRPDIIHTHTPKAGLIGMLAGWLAGIPIRLHTVAGLPLMEREGVLKQVLIRIEQLTYACSTGIYPNSIALRNYVEKVLYANPQKLKVIGHGSSNGIDSRHFHRTVEMSVQGQTVRNQWNIQLKTFVWIYIGRIVRQKGVDELIQAYVRLANTCPDIRLVLVGPFESDLDPISPDSEQLLKNRGDIIITGFQADVRPYLAMADALVFPSYREGFPNVPMQAACMELPMIVTDINGCNEIVTREVNGLIVPPKDEESLYLAMKRLYEDTDLRQKFSRKSRELMVERFDQQWIWQQWLIEYKRLMVEKRLI</sequence>
<dbReference type="Gene3D" id="3.40.50.2000">
    <property type="entry name" value="Glycogen Phosphorylase B"/>
    <property type="match status" value="2"/>
</dbReference>
<dbReference type="InterPro" id="IPR001296">
    <property type="entry name" value="Glyco_trans_1"/>
</dbReference>
<evidence type="ECO:0000313" key="3">
    <source>
        <dbReference type="EMBL" id="KAA9349707.1"/>
    </source>
</evidence>
<evidence type="ECO:0000259" key="1">
    <source>
        <dbReference type="Pfam" id="PF00534"/>
    </source>
</evidence>
<proteinExistence type="predicted"/>
<keyword evidence="4" id="KW-1185">Reference proteome</keyword>
<dbReference type="GO" id="GO:0016757">
    <property type="term" value="F:glycosyltransferase activity"/>
    <property type="evidence" value="ECO:0007669"/>
    <property type="project" value="InterPro"/>
</dbReference>
<dbReference type="AlphaFoldDB" id="A0A5N1JAK2"/>
<keyword evidence="3" id="KW-0808">Transferase</keyword>
<dbReference type="Pfam" id="PF00534">
    <property type="entry name" value="Glycos_transf_1"/>
    <property type="match status" value="1"/>
</dbReference>
<evidence type="ECO:0000259" key="2">
    <source>
        <dbReference type="Pfam" id="PF13579"/>
    </source>
</evidence>
<feature type="domain" description="Glycosyl transferase family 1" evidence="1">
    <location>
        <begin position="194"/>
        <end position="359"/>
    </location>
</feature>
<feature type="domain" description="Glycosyltransferase subfamily 4-like N-terminal" evidence="2">
    <location>
        <begin position="42"/>
        <end position="169"/>
    </location>
</feature>
<dbReference type="EMBL" id="VTWS01000005">
    <property type="protein sequence ID" value="KAA9349707.1"/>
    <property type="molecule type" value="Genomic_DNA"/>
</dbReference>
<comment type="caution">
    <text evidence="3">The sequence shown here is derived from an EMBL/GenBank/DDBJ whole genome shotgun (WGS) entry which is preliminary data.</text>
</comment>
<accession>A0A5N1JAK2</accession>
<evidence type="ECO:0000313" key="4">
    <source>
        <dbReference type="Proteomes" id="UP000326344"/>
    </source>
</evidence>
<dbReference type="CDD" id="cd03808">
    <property type="entry name" value="GT4_CapM-like"/>
    <property type="match status" value="1"/>
</dbReference>
<name>A0A5N1JAK2_9BACT</name>
<organism evidence="3 4">
    <name type="scientific">Larkinella humicola</name>
    <dbReference type="NCBI Taxonomy" id="2607654"/>
    <lineage>
        <taxon>Bacteria</taxon>
        <taxon>Pseudomonadati</taxon>
        <taxon>Bacteroidota</taxon>
        <taxon>Cytophagia</taxon>
        <taxon>Cytophagales</taxon>
        <taxon>Spirosomataceae</taxon>
        <taxon>Larkinella</taxon>
    </lineage>
</organism>
<dbReference type="Pfam" id="PF13579">
    <property type="entry name" value="Glyco_trans_4_4"/>
    <property type="match status" value="1"/>
</dbReference>
<protein>
    <submittedName>
        <fullName evidence="3">Glycosyltransferase family 4 protein</fullName>
    </submittedName>
</protein>
<reference evidence="3 4" key="1">
    <citation type="submission" date="2019-09" db="EMBL/GenBank/DDBJ databases">
        <title>Genome Sequence of Larkinella sp MA1.</title>
        <authorList>
            <person name="Srinivasan S."/>
        </authorList>
    </citation>
    <scope>NUCLEOTIDE SEQUENCE [LARGE SCALE GENOMIC DNA]</scope>
    <source>
        <strain evidence="3 4">MA1</strain>
    </source>
</reference>
<dbReference type="RefSeq" id="WP_150879032.1">
    <property type="nucleotide sequence ID" value="NZ_VTWS01000005.1"/>
</dbReference>
<dbReference type="SUPFAM" id="SSF53756">
    <property type="entry name" value="UDP-Glycosyltransferase/glycogen phosphorylase"/>
    <property type="match status" value="1"/>
</dbReference>
<dbReference type="PANTHER" id="PTHR12526">
    <property type="entry name" value="GLYCOSYLTRANSFERASE"/>
    <property type="match status" value="1"/>
</dbReference>
<dbReference type="InterPro" id="IPR028098">
    <property type="entry name" value="Glyco_trans_4-like_N"/>
</dbReference>
<gene>
    <name evidence="3" type="ORF">F0P93_19830</name>
</gene>
<dbReference type="Proteomes" id="UP000326344">
    <property type="component" value="Unassembled WGS sequence"/>
</dbReference>